<feature type="domain" description="Methyltransferase" evidence="1">
    <location>
        <begin position="85"/>
        <end position="169"/>
    </location>
</feature>
<gene>
    <name evidence="2" type="ORF">AVDCRST_MAG74-3059</name>
</gene>
<dbReference type="AlphaFoldDB" id="A0A6J4PP55"/>
<reference evidence="2" key="1">
    <citation type="submission" date="2020-02" db="EMBL/GenBank/DDBJ databases">
        <authorList>
            <person name="Meier V. D."/>
        </authorList>
    </citation>
    <scope>NUCLEOTIDE SEQUENCE</scope>
    <source>
        <strain evidence="2">AVDCRST_MAG74</strain>
    </source>
</reference>
<protein>
    <recommendedName>
        <fullName evidence="1">Methyltransferase domain-containing protein</fullName>
    </recommendedName>
</protein>
<dbReference type="SUPFAM" id="SSF53335">
    <property type="entry name" value="S-adenosyl-L-methionine-dependent methyltransferases"/>
    <property type="match status" value="1"/>
</dbReference>
<evidence type="ECO:0000259" key="1">
    <source>
        <dbReference type="Pfam" id="PF13649"/>
    </source>
</evidence>
<organism evidence="2">
    <name type="scientific">uncultured Pyrinomonadaceae bacterium</name>
    <dbReference type="NCBI Taxonomy" id="2283094"/>
    <lineage>
        <taxon>Bacteria</taxon>
        <taxon>Pseudomonadati</taxon>
        <taxon>Acidobacteriota</taxon>
        <taxon>Blastocatellia</taxon>
        <taxon>Blastocatellales</taxon>
        <taxon>Pyrinomonadaceae</taxon>
        <taxon>environmental samples</taxon>
    </lineage>
</organism>
<dbReference type="CDD" id="cd02440">
    <property type="entry name" value="AdoMet_MTases"/>
    <property type="match status" value="1"/>
</dbReference>
<dbReference type="InterPro" id="IPR029063">
    <property type="entry name" value="SAM-dependent_MTases_sf"/>
</dbReference>
<evidence type="ECO:0000313" key="2">
    <source>
        <dbReference type="EMBL" id="CAA9418160.1"/>
    </source>
</evidence>
<accession>A0A6J4PP55</accession>
<dbReference type="InterPro" id="IPR041698">
    <property type="entry name" value="Methyltransf_25"/>
</dbReference>
<dbReference type="Pfam" id="PF13649">
    <property type="entry name" value="Methyltransf_25"/>
    <property type="match status" value="1"/>
</dbReference>
<proteinExistence type="predicted"/>
<name>A0A6J4PP55_9BACT</name>
<dbReference type="EMBL" id="CADCUR010000254">
    <property type="protein sequence ID" value="CAA9418160.1"/>
    <property type="molecule type" value="Genomic_DNA"/>
</dbReference>
<dbReference type="Gene3D" id="3.40.50.150">
    <property type="entry name" value="Vaccinia Virus protein VP39"/>
    <property type="match status" value="1"/>
</dbReference>
<sequence>MIKNTVKKLIPASLLEWRRRKVSAENQRRFADKSVAETFGEIYEKNAWGGAKGEFYSGDGSTAEYADAYAETVRRFIRENKIERVVDLGCGDFRVAAKFVSKNFHYTGCDVVFSLVRHLNEKYKNETTEFRCVNIVEDALPDGDLCLIRQVLQHLSNAEIERVLENARKYKFIIITEHYPNPKKQYAPNLDIPHGPSVRVQFDSAVVMDAPPFNLPNVKLLLDVEAEEGTRIKTFVVTSE</sequence>